<dbReference type="AlphaFoldDB" id="A0A0E3BMU3"/>
<dbReference type="Proteomes" id="UP000029549">
    <property type="component" value="Unassembled WGS sequence"/>
</dbReference>
<protein>
    <recommendedName>
        <fullName evidence="3">Pilus assembly protein PilW</fullName>
    </recommendedName>
</protein>
<name>A0A0E3BMU3_9BURK</name>
<comment type="caution">
    <text evidence="1">The sequence shown here is derived from an EMBL/GenBank/DDBJ whole genome shotgun (WGS) entry which is preliminary data.</text>
</comment>
<proteinExistence type="predicted"/>
<keyword evidence="2" id="KW-1185">Reference proteome</keyword>
<evidence type="ECO:0008006" key="3">
    <source>
        <dbReference type="Google" id="ProtNLM"/>
    </source>
</evidence>
<dbReference type="InterPro" id="IPR032092">
    <property type="entry name" value="PilW"/>
</dbReference>
<evidence type="ECO:0000313" key="2">
    <source>
        <dbReference type="Proteomes" id="UP000029549"/>
    </source>
</evidence>
<gene>
    <name evidence="1" type="ORF">P608_25765</name>
</gene>
<organism evidence="1 2">
    <name type="scientific">Comamonas thiooxydans</name>
    <dbReference type="NCBI Taxonomy" id="363952"/>
    <lineage>
        <taxon>Bacteria</taxon>
        <taxon>Pseudomonadati</taxon>
        <taxon>Pseudomonadota</taxon>
        <taxon>Betaproteobacteria</taxon>
        <taxon>Burkholderiales</taxon>
        <taxon>Comamonadaceae</taxon>
        <taxon>Comamonas</taxon>
    </lineage>
</organism>
<dbReference type="GO" id="GO:0043683">
    <property type="term" value="P:type IV pilus assembly"/>
    <property type="evidence" value="ECO:0007669"/>
    <property type="project" value="InterPro"/>
</dbReference>
<dbReference type="Pfam" id="PF16074">
    <property type="entry name" value="PilW"/>
    <property type="match status" value="1"/>
</dbReference>
<evidence type="ECO:0000313" key="1">
    <source>
        <dbReference type="EMBL" id="KGH03129.1"/>
    </source>
</evidence>
<dbReference type="EMBL" id="AWTP01000169">
    <property type="protein sequence ID" value="KGH03129.1"/>
    <property type="molecule type" value="Genomic_DNA"/>
</dbReference>
<accession>A0A0E3BMU3</accession>
<sequence>MIELMVALALSLVLLVALIALITSTIANRNELDKSSLQIENGRYALQVLGEDIEMAGFVGMVNPQVLSRTAAPAVLCPDAETTPAQLGYNAAARQLPLAIQAQTTAPSCVSNAKAGTGMLLITRVSSTAQASSAVTGSADEMFMQVSACPKDLQRFAVAYGGSNAFTLRQKGSDDNCTSAALAPVRKVVQRIYFISNTEPPTLNVAEYVKSATRVVTLVDGIEGLQFDFGVDTDSDGAPDSYTATPTDWNGVMAVRINVLARSINATGSWKDTRTYDMGLGGTVGPFNDSYKRSVYSTVVRLNNIAGPKE</sequence>
<reference evidence="1 2" key="1">
    <citation type="submission" date="2013-09" db="EMBL/GenBank/DDBJ databases">
        <title>High correlation between genotypes and phenotypes of environmental bacteria Comamonas testosteroni strains.</title>
        <authorList>
            <person name="Liu L."/>
            <person name="Zhu W."/>
            <person name="Xia X."/>
            <person name="Xu B."/>
            <person name="Luo M."/>
            <person name="Wang G."/>
        </authorList>
    </citation>
    <scope>NUCLEOTIDE SEQUENCE [LARGE SCALE GENOMIC DNA]</scope>
    <source>
        <strain evidence="1 2">DF2</strain>
    </source>
</reference>